<dbReference type="InterPro" id="IPR013424">
    <property type="entry name" value="Ice-binding_C"/>
</dbReference>
<evidence type="ECO:0000313" key="3">
    <source>
        <dbReference type="EMBL" id="QDU89657.1"/>
    </source>
</evidence>
<keyword evidence="1" id="KW-0732">Signal</keyword>
<dbReference type="RefSeq" id="WP_197526863.1">
    <property type="nucleotide sequence ID" value="NZ_CP036291.1"/>
</dbReference>
<feature type="signal peptide" evidence="1">
    <location>
        <begin position="1"/>
        <end position="25"/>
    </location>
</feature>
<gene>
    <name evidence="3" type="ORF">Pla175_30500</name>
</gene>
<dbReference type="Proteomes" id="UP000317429">
    <property type="component" value="Chromosome"/>
</dbReference>
<dbReference type="NCBIfam" id="TIGR02595">
    <property type="entry name" value="PEP_CTERM"/>
    <property type="match status" value="1"/>
</dbReference>
<evidence type="ECO:0000259" key="2">
    <source>
        <dbReference type="Pfam" id="PF07589"/>
    </source>
</evidence>
<keyword evidence="4" id="KW-1185">Reference proteome</keyword>
<organism evidence="3 4">
    <name type="scientific">Pirellulimonas nuda</name>
    <dbReference type="NCBI Taxonomy" id="2528009"/>
    <lineage>
        <taxon>Bacteria</taxon>
        <taxon>Pseudomonadati</taxon>
        <taxon>Planctomycetota</taxon>
        <taxon>Planctomycetia</taxon>
        <taxon>Pirellulales</taxon>
        <taxon>Lacipirellulaceae</taxon>
        <taxon>Pirellulimonas</taxon>
    </lineage>
</organism>
<feature type="domain" description="Ice-binding protein C-terminal" evidence="2">
    <location>
        <begin position="329"/>
        <end position="354"/>
    </location>
</feature>
<feature type="chain" id="PRO_5021790062" evidence="1">
    <location>
        <begin position="26"/>
        <end position="358"/>
    </location>
</feature>
<evidence type="ECO:0000313" key="4">
    <source>
        <dbReference type="Proteomes" id="UP000317429"/>
    </source>
</evidence>
<dbReference type="KEGG" id="pnd:Pla175_30500"/>
<reference evidence="3 4" key="1">
    <citation type="submission" date="2019-02" db="EMBL/GenBank/DDBJ databases">
        <title>Deep-cultivation of Planctomycetes and their phenomic and genomic characterization uncovers novel biology.</title>
        <authorList>
            <person name="Wiegand S."/>
            <person name="Jogler M."/>
            <person name="Boedeker C."/>
            <person name="Pinto D."/>
            <person name="Vollmers J."/>
            <person name="Rivas-Marin E."/>
            <person name="Kohn T."/>
            <person name="Peeters S.H."/>
            <person name="Heuer A."/>
            <person name="Rast P."/>
            <person name="Oberbeckmann S."/>
            <person name="Bunk B."/>
            <person name="Jeske O."/>
            <person name="Meyerdierks A."/>
            <person name="Storesund J.E."/>
            <person name="Kallscheuer N."/>
            <person name="Luecker S."/>
            <person name="Lage O.M."/>
            <person name="Pohl T."/>
            <person name="Merkel B.J."/>
            <person name="Hornburger P."/>
            <person name="Mueller R.-W."/>
            <person name="Bruemmer F."/>
            <person name="Labrenz M."/>
            <person name="Spormann A.M."/>
            <person name="Op den Camp H."/>
            <person name="Overmann J."/>
            <person name="Amann R."/>
            <person name="Jetten M.S.M."/>
            <person name="Mascher T."/>
            <person name="Medema M.H."/>
            <person name="Devos D.P."/>
            <person name="Kaster A.-K."/>
            <person name="Ovreas L."/>
            <person name="Rohde M."/>
            <person name="Galperin M.Y."/>
            <person name="Jogler C."/>
        </authorList>
    </citation>
    <scope>NUCLEOTIDE SEQUENCE [LARGE SCALE GENOMIC DNA]</scope>
    <source>
        <strain evidence="3 4">Pla175</strain>
    </source>
</reference>
<name>A0A518DDV9_9BACT</name>
<accession>A0A518DDV9</accession>
<dbReference type="Pfam" id="PF07589">
    <property type="entry name" value="PEP-CTERM"/>
    <property type="match status" value="1"/>
</dbReference>
<proteinExistence type="predicted"/>
<evidence type="ECO:0000256" key="1">
    <source>
        <dbReference type="SAM" id="SignalP"/>
    </source>
</evidence>
<dbReference type="EMBL" id="CP036291">
    <property type="protein sequence ID" value="QDU89657.1"/>
    <property type="molecule type" value="Genomic_DNA"/>
</dbReference>
<dbReference type="AlphaFoldDB" id="A0A518DDV9"/>
<protein>
    <submittedName>
        <fullName evidence="3">PEP-CTERM motif protein</fullName>
    </submittedName>
</protein>
<sequence length="358" mass="35637" precursor="true">MKTRLLLTSCILGAIVSNTLPIASAIVIADAAGDYVAAAGGNTAIPTALPTGWSYWGSSATSGGTELALEVKIVGNAGNTGFGGAGQFGTPAVLGTHTEDPLNADYQFEIFSDGFDGNPPNVPVGNQGVVGVDLLLHPGPTVDLNGVVIARYTIQAGDLAAGNSATIAGSFRDLAGRNTVVGGNPSESVMVEVLHNGSSLFSATGGETAGTNGYLLQANGTFNLTGISLTVGDTIDFAVNNNGNFTGDETALQATIDVGGGAGAIPGDFNGDSMVNAADYTVWRDNLGANENVLPPGTGDGSGTVDVGDYTTWTNSFGQPAIGAIGSAAVPEPGSLALLLFGSVAACGAARRRRIGAA</sequence>